<feature type="transmembrane region" description="Helical" evidence="1">
    <location>
        <begin position="86"/>
        <end position="102"/>
    </location>
</feature>
<feature type="transmembrane region" description="Helical" evidence="1">
    <location>
        <begin position="12"/>
        <end position="35"/>
    </location>
</feature>
<feature type="transmembrane region" description="Helical" evidence="1">
    <location>
        <begin position="223"/>
        <end position="239"/>
    </location>
</feature>
<proteinExistence type="predicted"/>
<dbReference type="PANTHER" id="PTHR37308:SF1">
    <property type="entry name" value="POLYPRENYL-PHOSPHATE TRANSPORTER"/>
    <property type="match status" value="1"/>
</dbReference>
<comment type="caution">
    <text evidence="2">The sequence shown here is derived from an EMBL/GenBank/DDBJ whole genome shotgun (WGS) entry which is preliminary data.</text>
</comment>
<dbReference type="EMBL" id="JADCKA010000007">
    <property type="protein sequence ID" value="MBE5035669.1"/>
    <property type="molecule type" value="Genomic_DNA"/>
</dbReference>
<keyword evidence="3" id="KW-1185">Reference proteome</keyword>
<reference evidence="2 3" key="1">
    <citation type="submission" date="2020-10" db="EMBL/GenBank/DDBJ databases">
        <title>ChiBAC.</title>
        <authorList>
            <person name="Zenner C."/>
            <person name="Hitch T.C.A."/>
            <person name="Clavel T."/>
        </authorList>
    </citation>
    <scope>NUCLEOTIDE SEQUENCE [LARGE SCALE GENOMIC DNA]</scope>
    <source>
        <strain evidence="2 3">DSM 108706</strain>
    </source>
</reference>
<evidence type="ECO:0000256" key="1">
    <source>
        <dbReference type="SAM" id="Phobius"/>
    </source>
</evidence>
<keyword evidence="1" id="KW-1133">Transmembrane helix</keyword>
<feature type="transmembrane region" description="Helical" evidence="1">
    <location>
        <begin position="55"/>
        <end position="79"/>
    </location>
</feature>
<dbReference type="Proteomes" id="UP001516588">
    <property type="component" value="Unassembled WGS sequence"/>
</dbReference>
<keyword evidence="1" id="KW-0472">Membrane</keyword>
<sequence length="271" mass="28776">MRNNKLSTLVKGFIIGGTMLVPGVSGGTMAMILGIYEDLISAVSNFMKQKKQSLIFLGLFCVGAFAGMALLAKGILALLEKFNMPVMYFFIGAVIGGIPMILKSCGLKRLSLSTLIYPIIGAAIVMSVELIPKGLFEIDSMYSPSGLLILFIAGFIAAIALILPGISVSFVLLVLGIYENLIKAFDQFDIVYLGILALGLAAGIIGTTKILDKAMKKYTRPTYLIILGFVIGSVIPVFPGAPSGIGLVICPVCLILGIGIIQLLFMLDKES</sequence>
<feature type="transmembrane region" description="Helical" evidence="1">
    <location>
        <begin position="245"/>
        <end position="267"/>
    </location>
</feature>
<dbReference type="Pfam" id="PF04018">
    <property type="entry name" value="VCA0040-like"/>
    <property type="match status" value="1"/>
</dbReference>
<name>A0ABR9QXS1_9FIRM</name>
<dbReference type="RefSeq" id="WP_226385317.1">
    <property type="nucleotide sequence ID" value="NZ_JADCKA010000007.1"/>
</dbReference>
<dbReference type="InterPro" id="IPR007163">
    <property type="entry name" value="VCA0040-like"/>
</dbReference>
<organism evidence="2 3">
    <name type="scientific">Gallibacter intestinalis</name>
    <dbReference type="NCBI Taxonomy" id="2779356"/>
    <lineage>
        <taxon>Bacteria</taxon>
        <taxon>Bacillati</taxon>
        <taxon>Bacillota</taxon>
        <taxon>Clostridia</taxon>
        <taxon>Eubacteriales</taxon>
        <taxon>Eubacteriaceae</taxon>
        <taxon>Gallibacter</taxon>
    </lineage>
</organism>
<protein>
    <submittedName>
        <fullName evidence="2">DUF368 domain-containing protein</fullName>
    </submittedName>
</protein>
<accession>A0ABR9QXS1</accession>
<evidence type="ECO:0000313" key="3">
    <source>
        <dbReference type="Proteomes" id="UP001516588"/>
    </source>
</evidence>
<evidence type="ECO:0000313" key="2">
    <source>
        <dbReference type="EMBL" id="MBE5035669.1"/>
    </source>
</evidence>
<feature type="transmembrane region" description="Helical" evidence="1">
    <location>
        <begin position="114"/>
        <end position="136"/>
    </location>
</feature>
<feature type="transmembrane region" description="Helical" evidence="1">
    <location>
        <begin position="148"/>
        <end position="178"/>
    </location>
</feature>
<feature type="transmembrane region" description="Helical" evidence="1">
    <location>
        <begin position="190"/>
        <end position="211"/>
    </location>
</feature>
<gene>
    <name evidence="2" type="ORF">INF20_05165</name>
</gene>
<dbReference type="PANTHER" id="PTHR37308">
    <property type="entry name" value="INTEGRAL MEMBRANE PROTEIN"/>
    <property type="match status" value="1"/>
</dbReference>
<keyword evidence="1" id="KW-0812">Transmembrane</keyword>